<evidence type="ECO:0000313" key="3">
    <source>
        <dbReference type="EMBL" id="GIF86539.1"/>
    </source>
</evidence>
<protein>
    <recommendedName>
        <fullName evidence="5">DUF262 domain-containing protein</fullName>
    </recommendedName>
</protein>
<gene>
    <name evidence="3" type="ORF">Cba03nite_78880</name>
</gene>
<dbReference type="AlphaFoldDB" id="A0A8J3JZE0"/>
<keyword evidence="4" id="KW-1185">Reference proteome</keyword>
<dbReference type="InterPro" id="IPR004919">
    <property type="entry name" value="GmrSD_N"/>
</dbReference>
<accession>A0A8J3JZE0</accession>
<dbReference type="RefSeq" id="WP_203757643.1">
    <property type="nucleotide sequence ID" value="NZ_JBHTGC010000001.1"/>
</dbReference>
<dbReference type="PANTHER" id="PTHR35149">
    <property type="entry name" value="SLL5132 PROTEIN"/>
    <property type="match status" value="1"/>
</dbReference>
<evidence type="ECO:0000259" key="2">
    <source>
        <dbReference type="Pfam" id="PF07510"/>
    </source>
</evidence>
<reference evidence="3 4" key="1">
    <citation type="submission" date="2021-01" db="EMBL/GenBank/DDBJ databases">
        <title>Whole genome shotgun sequence of Catellatospora bangladeshensis NBRC 107357.</title>
        <authorList>
            <person name="Komaki H."/>
            <person name="Tamura T."/>
        </authorList>
    </citation>
    <scope>NUCLEOTIDE SEQUENCE [LARGE SCALE GENOMIC DNA]</scope>
    <source>
        <strain evidence="3 4">NBRC 107357</strain>
    </source>
</reference>
<dbReference type="Proteomes" id="UP000601223">
    <property type="component" value="Unassembled WGS sequence"/>
</dbReference>
<dbReference type="Pfam" id="PF07510">
    <property type="entry name" value="GmrSD_C"/>
    <property type="match status" value="1"/>
</dbReference>
<dbReference type="PANTHER" id="PTHR35149:SF2">
    <property type="entry name" value="DUF262 DOMAIN-CONTAINING PROTEIN"/>
    <property type="match status" value="1"/>
</dbReference>
<sequence length="559" mass="63967">MDYRLEAHEMPLHRVFSADFKFSIPEYQRPYAWDKEQAEQLLDDLAEALDRDTEEPYFLGSIVLVKQPNRPPAEVIDGQQRITTLSLLLAVLRDLTDNDELRASLQRMLIQPGEIALGHKPEPRLQLRKRDQDFFTKYVQAAGATEVLRQLPSLALSTGAQTAVQANVRALHKKLVEPEWTEDRRLALVRMLNLRTYLVVVSTPDLNSAHRIFSVMNSRGLDLSPADIFKSKVIGSITDPLSQDYAAKWEDAEESLGRDAFADLFLHLRMIFSRRRAVRGLLTEFQEDVLKGYLPSQGTQFIDDVLVPYADAYINIRDRSYTAPSGAAAVNAWFNRLAQLDNNDWRPPALWALHKHRHDAAMLDELLRALERLAASMHIRRVYTTPRVQRYAALLRELDEGYGVGAPALQLTDTERTETIDHLDGELYLANKIRKYVLLRLDEVLANSSGVTYEHAIVTVEHVLPQNPDRGSTWKTIFTDAQRRDWTHRLGNLVLLNRAKNSQAQNYEFAQKKQIYFLGKGVSTFALTSQVLSEPDWNPVVVQRRHQRLLAELCNEWGL</sequence>
<proteinExistence type="predicted"/>
<name>A0A8J3JZE0_9ACTN</name>
<feature type="domain" description="GmrSD restriction endonucleases C-terminal" evidence="2">
    <location>
        <begin position="431"/>
        <end position="551"/>
    </location>
</feature>
<dbReference type="EMBL" id="BONF01000083">
    <property type="protein sequence ID" value="GIF86539.1"/>
    <property type="molecule type" value="Genomic_DNA"/>
</dbReference>
<comment type="caution">
    <text evidence="3">The sequence shown here is derived from an EMBL/GenBank/DDBJ whole genome shotgun (WGS) entry which is preliminary data.</text>
</comment>
<evidence type="ECO:0000313" key="4">
    <source>
        <dbReference type="Proteomes" id="UP000601223"/>
    </source>
</evidence>
<feature type="domain" description="GmrSD restriction endonucleases N-terminal" evidence="1">
    <location>
        <begin position="15"/>
        <end position="233"/>
    </location>
</feature>
<dbReference type="InterPro" id="IPR011089">
    <property type="entry name" value="GmrSD_C"/>
</dbReference>
<evidence type="ECO:0000259" key="1">
    <source>
        <dbReference type="Pfam" id="PF03235"/>
    </source>
</evidence>
<dbReference type="Pfam" id="PF03235">
    <property type="entry name" value="GmrSD_N"/>
    <property type="match status" value="1"/>
</dbReference>
<organism evidence="3 4">
    <name type="scientific">Catellatospora bangladeshensis</name>
    <dbReference type="NCBI Taxonomy" id="310355"/>
    <lineage>
        <taxon>Bacteria</taxon>
        <taxon>Bacillati</taxon>
        <taxon>Actinomycetota</taxon>
        <taxon>Actinomycetes</taxon>
        <taxon>Micromonosporales</taxon>
        <taxon>Micromonosporaceae</taxon>
        <taxon>Catellatospora</taxon>
    </lineage>
</organism>
<evidence type="ECO:0008006" key="5">
    <source>
        <dbReference type="Google" id="ProtNLM"/>
    </source>
</evidence>